<keyword evidence="4" id="KW-0812">Transmembrane</keyword>
<comment type="caution">
    <text evidence="7">The sequence shown here is derived from an EMBL/GenBank/DDBJ whole genome shotgun (WGS) entry which is preliminary data.</text>
</comment>
<dbReference type="PANTHER" id="PTHR43531:SF11">
    <property type="entry name" value="METHYL-ACCEPTING CHEMOTAXIS PROTEIN 3"/>
    <property type="match status" value="1"/>
</dbReference>
<name>A0A4R9K604_9LEPT</name>
<dbReference type="Pfam" id="PF00672">
    <property type="entry name" value="HAMP"/>
    <property type="match status" value="1"/>
</dbReference>
<feature type="domain" description="Methyl-accepting transducer" evidence="5">
    <location>
        <begin position="384"/>
        <end position="648"/>
    </location>
</feature>
<keyword evidence="8" id="KW-1185">Reference proteome</keyword>
<dbReference type="Gene3D" id="6.10.340.10">
    <property type="match status" value="1"/>
</dbReference>
<evidence type="ECO:0000256" key="1">
    <source>
        <dbReference type="ARBA" id="ARBA00022500"/>
    </source>
</evidence>
<dbReference type="OrthoDB" id="353878at2"/>
<dbReference type="EMBL" id="RQGD01000022">
    <property type="protein sequence ID" value="TGL60058.1"/>
    <property type="molecule type" value="Genomic_DNA"/>
</dbReference>
<feature type="domain" description="HAMP" evidence="6">
    <location>
        <begin position="325"/>
        <end position="379"/>
    </location>
</feature>
<evidence type="ECO:0000313" key="8">
    <source>
        <dbReference type="Proteomes" id="UP000297693"/>
    </source>
</evidence>
<dbReference type="GO" id="GO:0007165">
    <property type="term" value="P:signal transduction"/>
    <property type="evidence" value="ECO:0007669"/>
    <property type="project" value="UniProtKB-KW"/>
</dbReference>
<evidence type="ECO:0000256" key="2">
    <source>
        <dbReference type="ARBA" id="ARBA00029447"/>
    </source>
</evidence>
<dbReference type="PROSITE" id="PS50111">
    <property type="entry name" value="CHEMOTAXIS_TRANSDUC_2"/>
    <property type="match status" value="1"/>
</dbReference>
<dbReference type="InterPro" id="IPR051310">
    <property type="entry name" value="MCP_chemotaxis"/>
</dbReference>
<feature type="transmembrane region" description="Helical" evidence="4">
    <location>
        <begin position="20"/>
        <end position="38"/>
    </location>
</feature>
<evidence type="ECO:0000256" key="4">
    <source>
        <dbReference type="SAM" id="Phobius"/>
    </source>
</evidence>
<reference evidence="7" key="1">
    <citation type="journal article" date="2019" name="PLoS Negl. Trop. Dis.">
        <title>Revisiting the worldwide diversity of Leptospira species in the environment.</title>
        <authorList>
            <person name="Vincent A.T."/>
            <person name="Schiettekatte O."/>
            <person name="Bourhy P."/>
            <person name="Veyrier F.J."/>
            <person name="Picardeau M."/>
        </authorList>
    </citation>
    <scope>NUCLEOTIDE SEQUENCE [LARGE SCALE GENOMIC DNA]</scope>
    <source>
        <strain evidence="7">201702476</strain>
    </source>
</reference>
<organism evidence="7 8">
    <name type="scientific">Leptospira ognonensis</name>
    <dbReference type="NCBI Taxonomy" id="2484945"/>
    <lineage>
        <taxon>Bacteria</taxon>
        <taxon>Pseudomonadati</taxon>
        <taxon>Spirochaetota</taxon>
        <taxon>Spirochaetia</taxon>
        <taxon>Leptospirales</taxon>
        <taxon>Leptospiraceae</taxon>
        <taxon>Leptospira</taxon>
    </lineage>
</organism>
<evidence type="ECO:0000259" key="6">
    <source>
        <dbReference type="PROSITE" id="PS50885"/>
    </source>
</evidence>
<dbReference type="Proteomes" id="UP000297693">
    <property type="component" value="Unassembled WGS sequence"/>
</dbReference>
<dbReference type="AlphaFoldDB" id="A0A4R9K604"/>
<dbReference type="PANTHER" id="PTHR43531">
    <property type="entry name" value="PROTEIN ICFG"/>
    <property type="match status" value="1"/>
</dbReference>
<dbReference type="SMART" id="SM00304">
    <property type="entry name" value="HAMP"/>
    <property type="match status" value="1"/>
</dbReference>
<dbReference type="GO" id="GO:0005886">
    <property type="term" value="C:plasma membrane"/>
    <property type="evidence" value="ECO:0007669"/>
    <property type="project" value="TreeGrafter"/>
</dbReference>
<dbReference type="GO" id="GO:0004888">
    <property type="term" value="F:transmembrane signaling receptor activity"/>
    <property type="evidence" value="ECO:0007669"/>
    <property type="project" value="TreeGrafter"/>
</dbReference>
<gene>
    <name evidence="7" type="ORF">EHQ58_06050</name>
</gene>
<evidence type="ECO:0000259" key="5">
    <source>
        <dbReference type="PROSITE" id="PS50111"/>
    </source>
</evidence>
<evidence type="ECO:0000313" key="7">
    <source>
        <dbReference type="EMBL" id="TGL60058.1"/>
    </source>
</evidence>
<dbReference type="SMART" id="SM00283">
    <property type="entry name" value="MA"/>
    <property type="match status" value="1"/>
</dbReference>
<keyword evidence="4" id="KW-1133">Transmembrane helix</keyword>
<protein>
    <submittedName>
        <fullName evidence="7">Methyl-accepting chemotaxis protein</fullName>
    </submittedName>
</protein>
<dbReference type="Gene3D" id="1.10.287.950">
    <property type="entry name" value="Methyl-accepting chemotaxis protein"/>
    <property type="match status" value="1"/>
</dbReference>
<dbReference type="SUPFAM" id="SSF58104">
    <property type="entry name" value="Methyl-accepting chemotaxis protein (MCP) signaling domain"/>
    <property type="match status" value="1"/>
</dbReference>
<dbReference type="InterPro" id="IPR004089">
    <property type="entry name" value="MCPsignal_dom"/>
</dbReference>
<keyword evidence="4" id="KW-0472">Membrane</keyword>
<dbReference type="GO" id="GO:0006935">
    <property type="term" value="P:chemotaxis"/>
    <property type="evidence" value="ECO:0007669"/>
    <property type="project" value="UniProtKB-KW"/>
</dbReference>
<sequence>MELLNMLKFLDHLTIQKRLLLLPAPLLIPIFFLLYLLIAEQNKAIEFANQEILGITSLKPIYDSIQNGNRIYENGTEALSKLKTDIEKNSQLILQSKLVNENDIEFIHWYQVAKADQLSNDEILNFLQAAKTLSLKIGDNSNLILDPDVDTYYLMDVTLFRTPEIWQTIANLNSILLDEYSASKIKNPKFTEASKAKSLIAIERLKHIDEEIHYAFKKSSDANPSISADLEKAKNKFHNDLLVYMEGVKNLLLSDLDKPKDVNPSLTLITSGISLGEAVQSTAVANLQALIEIRIQKFSKAKYISLVFVLILLFVSMVLALYVIKSINLPLKKVLEKVEELSSGEADLSKKLPVIGSNEIASLSTSINRFLQKLNAIVIELKKSAKQSDKASVSINHEALSVSESATELAATSEESAASLEELTTSFELMFESISSETKNIFKIVSEMKIIESSHSKMNSLLQDLDAQALSSFGLAQQGNESVGATHTAMGEIRNVTSNIAGIVDLINDISEQTNLLALNASIEAARAGDAGRGFAVVAEEISKLADKTKDSVKNIKKLVDQSNSVVINGAHHVEETVSVLSQIVGQSGEVKNYVLMLSEEMTSQSRSMSDINIELSGLKDMAEMIEFSSREQKKASEDMMVSINSLSGGAQSLAINAEDLKELSEQMNLVSQSINTIADGFVTD</sequence>
<proteinExistence type="inferred from homology"/>
<keyword evidence="1" id="KW-0145">Chemotaxis</keyword>
<dbReference type="InterPro" id="IPR003660">
    <property type="entry name" value="HAMP_dom"/>
</dbReference>
<dbReference type="PROSITE" id="PS50885">
    <property type="entry name" value="HAMP"/>
    <property type="match status" value="1"/>
</dbReference>
<dbReference type="Pfam" id="PF00015">
    <property type="entry name" value="MCPsignal"/>
    <property type="match status" value="1"/>
</dbReference>
<evidence type="ECO:0000256" key="3">
    <source>
        <dbReference type="PROSITE-ProRule" id="PRU00284"/>
    </source>
</evidence>
<dbReference type="CDD" id="cd06225">
    <property type="entry name" value="HAMP"/>
    <property type="match status" value="1"/>
</dbReference>
<keyword evidence="3" id="KW-0807">Transducer</keyword>
<feature type="transmembrane region" description="Helical" evidence="4">
    <location>
        <begin position="303"/>
        <end position="324"/>
    </location>
</feature>
<comment type="similarity">
    <text evidence="2">Belongs to the methyl-accepting chemotaxis (MCP) protein family.</text>
</comment>
<accession>A0A4R9K604</accession>